<gene>
    <name evidence="1" type="ORF">HPB47_024166</name>
</gene>
<evidence type="ECO:0000313" key="1">
    <source>
        <dbReference type="EMBL" id="KAG0428893.1"/>
    </source>
</evidence>
<dbReference type="Proteomes" id="UP000805193">
    <property type="component" value="Unassembled WGS sequence"/>
</dbReference>
<accession>A0AC60Q7E1</accession>
<organism evidence="1 2">
    <name type="scientific">Ixodes persulcatus</name>
    <name type="common">Taiga tick</name>
    <dbReference type="NCBI Taxonomy" id="34615"/>
    <lineage>
        <taxon>Eukaryota</taxon>
        <taxon>Metazoa</taxon>
        <taxon>Ecdysozoa</taxon>
        <taxon>Arthropoda</taxon>
        <taxon>Chelicerata</taxon>
        <taxon>Arachnida</taxon>
        <taxon>Acari</taxon>
        <taxon>Parasitiformes</taxon>
        <taxon>Ixodida</taxon>
        <taxon>Ixodoidea</taxon>
        <taxon>Ixodidae</taxon>
        <taxon>Ixodinae</taxon>
        <taxon>Ixodes</taxon>
    </lineage>
</organism>
<comment type="caution">
    <text evidence="1">The sequence shown here is derived from an EMBL/GenBank/DDBJ whole genome shotgun (WGS) entry which is preliminary data.</text>
</comment>
<keyword evidence="2" id="KW-1185">Reference proteome</keyword>
<proteinExistence type="predicted"/>
<name>A0AC60Q7E1_IXOPE</name>
<evidence type="ECO:0000313" key="2">
    <source>
        <dbReference type="Proteomes" id="UP000805193"/>
    </source>
</evidence>
<feature type="non-terminal residue" evidence="1">
    <location>
        <position position="1"/>
    </location>
</feature>
<sequence length="92" mass="9693">SCRGPGDLAARSCGDHAKERVAASRRSRDLGGTLPGVSRGEGGGVLRRPPGTPRRQTAEAARGGVPDGVGRAAARSRTPARCLRRRRHRSRS</sequence>
<protein>
    <submittedName>
        <fullName evidence="1">Uncharacterized protein</fullName>
    </submittedName>
</protein>
<reference evidence="1 2" key="1">
    <citation type="journal article" date="2020" name="Cell">
        <title>Large-Scale Comparative Analyses of Tick Genomes Elucidate Their Genetic Diversity and Vector Capacities.</title>
        <authorList>
            <consortium name="Tick Genome and Microbiome Consortium (TIGMIC)"/>
            <person name="Jia N."/>
            <person name="Wang J."/>
            <person name="Shi W."/>
            <person name="Du L."/>
            <person name="Sun Y."/>
            <person name="Zhan W."/>
            <person name="Jiang J.F."/>
            <person name="Wang Q."/>
            <person name="Zhang B."/>
            <person name="Ji P."/>
            <person name="Bell-Sakyi L."/>
            <person name="Cui X.M."/>
            <person name="Yuan T.T."/>
            <person name="Jiang B.G."/>
            <person name="Yang W.F."/>
            <person name="Lam T.T."/>
            <person name="Chang Q.C."/>
            <person name="Ding S.J."/>
            <person name="Wang X.J."/>
            <person name="Zhu J.G."/>
            <person name="Ruan X.D."/>
            <person name="Zhao L."/>
            <person name="Wei J.T."/>
            <person name="Ye R.Z."/>
            <person name="Que T.C."/>
            <person name="Du C.H."/>
            <person name="Zhou Y.H."/>
            <person name="Cheng J.X."/>
            <person name="Dai P.F."/>
            <person name="Guo W.B."/>
            <person name="Han X.H."/>
            <person name="Huang E.J."/>
            <person name="Li L.F."/>
            <person name="Wei W."/>
            <person name="Gao Y.C."/>
            <person name="Liu J.Z."/>
            <person name="Shao H.Z."/>
            <person name="Wang X."/>
            <person name="Wang C.C."/>
            <person name="Yang T.C."/>
            <person name="Huo Q.B."/>
            <person name="Li W."/>
            <person name="Chen H.Y."/>
            <person name="Chen S.E."/>
            <person name="Zhou L.G."/>
            <person name="Ni X.B."/>
            <person name="Tian J.H."/>
            <person name="Sheng Y."/>
            <person name="Liu T."/>
            <person name="Pan Y.S."/>
            <person name="Xia L.Y."/>
            <person name="Li J."/>
            <person name="Zhao F."/>
            <person name="Cao W.C."/>
        </authorList>
    </citation>
    <scope>NUCLEOTIDE SEQUENCE [LARGE SCALE GENOMIC DNA]</scope>
    <source>
        <strain evidence="1">Iper-2018</strain>
    </source>
</reference>
<dbReference type="EMBL" id="JABSTQ010009470">
    <property type="protein sequence ID" value="KAG0428893.1"/>
    <property type="molecule type" value="Genomic_DNA"/>
</dbReference>